<evidence type="ECO:0000256" key="2">
    <source>
        <dbReference type="ARBA" id="ARBA00022475"/>
    </source>
</evidence>
<evidence type="ECO:0000256" key="5">
    <source>
        <dbReference type="ARBA" id="ARBA00023136"/>
    </source>
</evidence>
<dbReference type="RefSeq" id="WP_054196507.1">
    <property type="nucleotide sequence ID" value="NZ_CABMKQ010000005.1"/>
</dbReference>
<evidence type="ECO:0000256" key="1">
    <source>
        <dbReference type="ARBA" id="ARBA00004651"/>
    </source>
</evidence>
<dbReference type="PATRIC" id="fig|199.248.peg.837"/>
<name>A0A0M3V2C8_9BACT</name>
<proteinExistence type="predicted"/>
<keyword evidence="3 6" id="KW-0812">Transmembrane</keyword>
<dbReference type="InterPro" id="IPR017039">
    <property type="entry name" value="Virul_fac_BrkB"/>
</dbReference>
<dbReference type="GeneID" id="28662481"/>
<feature type="transmembrane region" description="Helical" evidence="6">
    <location>
        <begin position="173"/>
        <end position="192"/>
    </location>
</feature>
<dbReference type="PANTHER" id="PTHR30213">
    <property type="entry name" value="INNER MEMBRANE PROTEIN YHJD"/>
    <property type="match status" value="1"/>
</dbReference>
<dbReference type="Proteomes" id="UP000066049">
    <property type="component" value="Chromosome"/>
</dbReference>
<evidence type="ECO:0000313" key="8">
    <source>
        <dbReference type="Proteomes" id="UP000066049"/>
    </source>
</evidence>
<reference evidence="8" key="1">
    <citation type="submission" date="2015-08" db="EMBL/GenBank/DDBJ databases">
        <title>Comparative genomics of the Campylobacter concisus group.</title>
        <authorList>
            <person name="Miller W.G."/>
            <person name="Yee E."/>
            <person name="Chapman M.H."/>
            <person name="Huynh S."/>
            <person name="Bono J.L."/>
            <person name="On S.L.W."/>
            <person name="St Leger J."/>
            <person name="Foster G."/>
            <person name="Parker C.T."/>
        </authorList>
    </citation>
    <scope>NUCLEOTIDE SEQUENCE [LARGE SCALE GENOMIC DNA]</scope>
    <source>
        <strain evidence="8">ATCC 33237</strain>
    </source>
</reference>
<evidence type="ECO:0000256" key="4">
    <source>
        <dbReference type="ARBA" id="ARBA00022989"/>
    </source>
</evidence>
<dbReference type="PIRSF" id="PIRSF035875">
    <property type="entry name" value="RNase_BN"/>
    <property type="match status" value="1"/>
</dbReference>
<keyword evidence="5 6" id="KW-0472">Membrane</keyword>
<dbReference type="KEGG" id="ccoc:CCON33237_0806"/>
<feature type="transmembrane region" description="Helical" evidence="6">
    <location>
        <begin position="238"/>
        <end position="263"/>
    </location>
</feature>
<feature type="transmembrane region" description="Helical" evidence="6">
    <location>
        <begin position="26"/>
        <end position="52"/>
    </location>
</feature>
<evidence type="ECO:0000256" key="6">
    <source>
        <dbReference type="SAM" id="Phobius"/>
    </source>
</evidence>
<comment type="subcellular location">
    <subcellularLocation>
        <location evidence="1">Cell membrane</location>
        <topology evidence="1">Multi-pass membrane protein</topology>
    </subcellularLocation>
</comment>
<gene>
    <name evidence="7" type="ORF">CCON33237_0806</name>
</gene>
<accession>A0A0M3V2C8</accession>
<feature type="transmembrane region" description="Helical" evidence="6">
    <location>
        <begin position="95"/>
        <end position="117"/>
    </location>
</feature>
<protein>
    <submittedName>
        <fullName evidence="7">Virulence factor, BrkB family protein</fullName>
    </submittedName>
</protein>
<keyword evidence="4 6" id="KW-1133">Transmembrane helix</keyword>
<feature type="transmembrane region" description="Helical" evidence="6">
    <location>
        <begin position="204"/>
        <end position="226"/>
    </location>
</feature>
<evidence type="ECO:0000256" key="3">
    <source>
        <dbReference type="ARBA" id="ARBA00022692"/>
    </source>
</evidence>
<evidence type="ECO:0000313" key="7">
    <source>
        <dbReference type="EMBL" id="ALF47492.1"/>
    </source>
</evidence>
<organism evidence="7 8">
    <name type="scientific">Campylobacter concisus</name>
    <dbReference type="NCBI Taxonomy" id="199"/>
    <lineage>
        <taxon>Bacteria</taxon>
        <taxon>Pseudomonadati</taxon>
        <taxon>Campylobacterota</taxon>
        <taxon>Epsilonproteobacteria</taxon>
        <taxon>Campylobacterales</taxon>
        <taxon>Campylobacteraceae</taxon>
        <taxon>Campylobacter</taxon>
    </lineage>
</organism>
<keyword evidence="2" id="KW-1003">Cell membrane</keyword>
<dbReference type="EMBL" id="CP012541">
    <property type="protein sequence ID" value="ALF47492.1"/>
    <property type="molecule type" value="Genomic_DNA"/>
</dbReference>
<dbReference type="NCBIfam" id="TIGR00765">
    <property type="entry name" value="yihY_not_rbn"/>
    <property type="match status" value="1"/>
</dbReference>
<dbReference type="Pfam" id="PF03631">
    <property type="entry name" value="Virul_fac_BrkB"/>
    <property type="match status" value="1"/>
</dbReference>
<dbReference type="AlphaFoldDB" id="A0A0M3V2C8"/>
<feature type="transmembrane region" description="Helical" evidence="6">
    <location>
        <begin position="129"/>
        <end position="153"/>
    </location>
</feature>
<sequence>MSRLFLSKQNLKEFLNLLPTLKDKELFHYASSLSFHTILSIIPILLISFSIFTKLPSFEDYYAKIQDFIFSALLPSNQEIISNYLQNFLQNSGNLGLVGFVAMIFTSAMFFSDYEYVVLKVTRANKARGFWSALSSYWTLITLAPLGLAGSFYLSSLIQEMLNSNVITNSINFLSIFPYLIIWAIFCITYLISVNDEIKFKSALFSSFAASLVWYLGKSAFVYYVLYNKTYLSVYGSFSAVLFFFVWIYISWIIFLYGLKLCAYLSNSSKFKR</sequence>
<dbReference type="GO" id="GO:0005886">
    <property type="term" value="C:plasma membrane"/>
    <property type="evidence" value="ECO:0007669"/>
    <property type="project" value="UniProtKB-SubCell"/>
</dbReference>
<dbReference type="PANTHER" id="PTHR30213:SF0">
    <property type="entry name" value="UPF0761 MEMBRANE PROTEIN YIHY"/>
    <property type="match status" value="1"/>
</dbReference>